<evidence type="ECO:0000256" key="5">
    <source>
        <dbReference type="ARBA" id="ARBA00022833"/>
    </source>
</evidence>
<feature type="domain" description="J" evidence="8">
    <location>
        <begin position="10"/>
        <end position="75"/>
    </location>
</feature>
<dbReference type="GO" id="GO:0042026">
    <property type="term" value="P:protein refolding"/>
    <property type="evidence" value="ECO:0007669"/>
    <property type="project" value="TreeGrafter"/>
</dbReference>
<evidence type="ECO:0000259" key="8">
    <source>
        <dbReference type="PROSITE" id="PS50076"/>
    </source>
</evidence>
<keyword evidence="7" id="KW-0143">Chaperone</keyword>
<evidence type="ECO:0000256" key="2">
    <source>
        <dbReference type="ARBA" id="ARBA00022723"/>
    </source>
</evidence>
<evidence type="ECO:0000256" key="4">
    <source>
        <dbReference type="ARBA" id="ARBA00022771"/>
    </source>
</evidence>
<dbReference type="PRINTS" id="PR00625">
    <property type="entry name" value="JDOMAIN"/>
</dbReference>
<dbReference type="CDD" id="cd10747">
    <property type="entry name" value="DnaJ_C"/>
    <property type="match status" value="1"/>
</dbReference>
<dbReference type="InterPro" id="IPR001623">
    <property type="entry name" value="DnaJ_domain"/>
</dbReference>
<dbReference type="GO" id="GO:0008270">
    <property type="term" value="F:zinc ion binding"/>
    <property type="evidence" value="ECO:0007669"/>
    <property type="project" value="UniProtKB-KW"/>
</dbReference>
<dbReference type="Gene3D" id="2.60.260.20">
    <property type="entry name" value="Urease metallochaperone UreE, N-terminal domain"/>
    <property type="match status" value="2"/>
</dbReference>
<dbReference type="GO" id="GO:0009408">
    <property type="term" value="P:response to heat"/>
    <property type="evidence" value="ECO:0007669"/>
    <property type="project" value="InterPro"/>
</dbReference>
<accession>A0A6J7NM58</accession>
<evidence type="ECO:0000259" key="9">
    <source>
        <dbReference type="PROSITE" id="PS51188"/>
    </source>
</evidence>
<evidence type="ECO:0000256" key="6">
    <source>
        <dbReference type="ARBA" id="ARBA00023016"/>
    </source>
</evidence>
<dbReference type="SUPFAM" id="SSF46565">
    <property type="entry name" value="Chaperone J-domain"/>
    <property type="match status" value="1"/>
</dbReference>
<dbReference type="GO" id="GO:0005737">
    <property type="term" value="C:cytoplasm"/>
    <property type="evidence" value="ECO:0007669"/>
    <property type="project" value="TreeGrafter"/>
</dbReference>
<keyword evidence="4" id="KW-0863">Zinc-finger</keyword>
<dbReference type="SUPFAM" id="SSF57938">
    <property type="entry name" value="DnaJ/Hsp40 cysteine-rich domain"/>
    <property type="match status" value="1"/>
</dbReference>
<evidence type="ECO:0000256" key="1">
    <source>
        <dbReference type="ARBA" id="ARBA00022490"/>
    </source>
</evidence>
<dbReference type="Gene3D" id="1.10.287.110">
    <property type="entry name" value="DnaJ domain"/>
    <property type="match status" value="1"/>
</dbReference>
<dbReference type="EMBL" id="CAFBNF010000341">
    <property type="protein sequence ID" value="CAB4963522.1"/>
    <property type="molecule type" value="Genomic_DNA"/>
</dbReference>
<dbReference type="SMART" id="SM00271">
    <property type="entry name" value="DnaJ"/>
    <property type="match status" value="1"/>
</dbReference>
<dbReference type="FunFam" id="2.60.260.20:FF:000013">
    <property type="entry name" value="DnaJ subfamily B member 11"/>
    <property type="match status" value="1"/>
</dbReference>
<dbReference type="GO" id="GO:0051082">
    <property type="term" value="F:unfolded protein binding"/>
    <property type="evidence" value="ECO:0007669"/>
    <property type="project" value="InterPro"/>
</dbReference>
<dbReference type="InterPro" id="IPR036410">
    <property type="entry name" value="HSP_DnaJ_Cys-rich_dom_sf"/>
</dbReference>
<organism evidence="11">
    <name type="scientific">freshwater metagenome</name>
    <dbReference type="NCBI Taxonomy" id="449393"/>
    <lineage>
        <taxon>unclassified sequences</taxon>
        <taxon>metagenomes</taxon>
        <taxon>ecological metagenomes</taxon>
    </lineage>
</organism>
<dbReference type="AlphaFoldDB" id="A0A6J7NM58"/>
<protein>
    <submittedName>
        <fullName evidence="11">Unannotated protein</fullName>
    </submittedName>
</protein>
<gene>
    <name evidence="10" type="ORF">UFOPK3773_02163</name>
    <name evidence="11" type="ORF">UFOPK3992_00082</name>
</gene>
<name>A0A6J7NM58_9ZZZZ</name>
<dbReference type="SUPFAM" id="SSF49493">
    <property type="entry name" value="HSP40/DnaJ peptide-binding domain"/>
    <property type="match status" value="2"/>
</dbReference>
<dbReference type="PANTHER" id="PTHR43096">
    <property type="entry name" value="DNAJ HOMOLOG 1, MITOCHONDRIAL-RELATED"/>
    <property type="match status" value="1"/>
</dbReference>
<sequence length="394" mass="41286">MSTKDWIEKDYYKVLGVSKDATADEIKKSYRTLAKKFHPDANADNASAEAKFKEVGEAYEVLSSDTKRREYDEARSLFGSGGFRFPGSAGGGGGARGGDSSFNIDDLLGRMNSGQGGGAGGMGDVFGGLFNRGGRQQRQPRRGADAESEVTLSFDEALDGVTLPLRLSGEGPCDACRGTGARAGTVPRMCPTCQGTGSESRNAGGFAFAEPCRGCRGRGMVVDDPCGECLGSGRARSSRTVQARIPAGVKDASRIRLKGKGSPGENGGPTGDLYITVHVTPHALFGRSGDNLTLTLPITFEEAALGAEVKVPILGATPVTLKMPPGTQNGRTFRVKGRGVTRKDATRGDLLVTVQITVPQVLTPEAREALEAYRAAMGAQDPRADIMSRSGGVS</sequence>
<dbReference type="InterPro" id="IPR001305">
    <property type="entry name" value="HSP_DnaJ_Cys-rich_dom"/>
</dbReference>
<evidence type="ECO:0000256" key="7">
    <source>
        <dbReference type="ARBA" id="ARBA00023186"/>
    </source>
</evidence>
<keyword evidence="2" id="KW-0479">Metal-binding</keyword>
<dbReference type="PANTHER" id="PTHR43096:SF54">
    <property type="entry name" value="CHAPERONE PROTEIN DNAJ 1"/>
    <property type="match status" value="1"/>
</dbReference>
<dbReference type="InterPro" id="IPR008971">
    <property type="entry name" value="HSP40/DnaJ_pept-bd"/>
</dbReference>
<dbReference type="GO" id="GO:0005524">
    <property type="term" value="F:ATP binding"/>
    <property type="evidence" value="ECO:0007669"/>
    <property type="project" value="InterPro"/>
</dbReference>
<dbReference type="NCBIfam" id="NF010888">
    <property type="entry name" value="PRK14295.1"/>
    <property type="match status" value="1"/>
</dbReference>
<dbReference type="NCBIfam" id="NF008035">
    <property type="entry name" value="PRK10767.1"/>
    <property type="match status" value="1"/>
</dbReference>
<dbReference type="Pfam" id="PF00226">
    <property type="entry name" value="DnaJ"/>
    <property type="match status" value="1"/>
</dbReference>
<dbReference type="Gene3D" id="2.10.230.10">
    <property type="entry name" value="Heat shock protein DnaJ, cysteine-rich domain"/>
    <property type="match status" value="1"/>
</dbReference>
<dbReference type="PROSITE" id="PS50076">
    <property type="entry name" value="DNAJ_2"/>
    <property type="match status" value="1"/>
</dbReference>
<keyword evidence="6" id="KW-0346">Stress response</keyword>
<keyword evidence="5" id="KW-0862">Zinc</keyword>
<keyword evidence="1" id="KW-0963">Cytoplasm</keyword>
<dbReference type="FunFam" id="1.10.287.110:FF:000045">
    <property type="entry name" value="Molecular chaperone DnaJ"/>
    <property type="match status" value="1"/>
</dbReference>
<dbReference type="InterPro" id="IPR012724">
    <property type="entry name" value="DnaJ"/>
</dbReference>
<evidence type="ECO:0000313" key="11">
    <source>
        <dbReference type="EMBL" id="CAB4991703.1"/>
    </source>
</evidence>
<dbReference type="GO" id="GO:0031072">
    <property type="term" value="F:heat shock protein binding"/>
    <property type="evidence" value="ECO:0007669"/>
    <property type="project" value="InterPro"/>
</dbReference>
<dbReference type="EMBL" id="CAFBOZ010000007">
    <property type="protein sequence ID" value="CAB4991703.1"/>
    <property type="molecule type" value="Genomic_DNA"/>
</dbReference>
<dbReference type="FunFam" id="2.10.230.10:FF:000002">
    <property type="entry name" value="Molecular chaperone DnaJ"/>
    <property type="match status" value="1"/>
</dbReference>
<dbReference type="CDD" id="cd06257">
    <property type="entry name" value="DnaJ"/>
    <property type="match status" value="1"/>
</dbReference>
<reference evidence="11" key="1">
    <citation type="submission" date="2020-05" db="EMBL/GenBank/DDBJ databases">
        <authorList>
            <person name="Chiriac C."/>
            <person name="Salcher M."/>
            <person name="Ghai R."/>
            <person name="Kavagutti S V."/>
        </authorList>
    </citation>
    <scope>NUCLEOTIDE SEQUENCE</scope>
</reference>
<dbReference type="Pfam" id="PF01556">
    <property type="entry name" value="DnaJ_C"/>
    <property type="match status" value="1"/>
</dbReference>
<evidence type="ECO:0000313" key="10">
    <source>
        <dbReference type="EMBL" id="CAB4963522.1"/>
    </source>
</evidence>
<dbReference type="CDD" id="cd10719">
    <property type="entry name" value="DnaJ_zf"/>
    <property type="match status" value="1"/>
</dbReference>
<evidence type="ECO:0000256" key="3">
    <source>
        <dbReference type="ARBA" id="ARBA00022737"/>
    </source>
</evidence>
<proteinExistence type="inferred from homology"/>
<dbReference type="Pfam" id="PF00684">
    <property type="entry name" value="DnaJ_CXXCXGXG"/>
    <property type="match status" value="1"/>
</dbReference>
<feature type="domain" description="CR-type" evidence="9">
    <location>
        <begin position="160"/>
        <end position="238"/>
    </location>
</feature>
<dbReference type="PROSITE" id="PS51188">
    <property type="entry name" value="ZF_CR"/>
    <property type="match status" value="1"/>
</dbReference>
<dbReference type="InterPro" id="IPR002939">
    <property type="entry name" value="DnaJ_C"/>
</dbReference>
<keyword evidence="3" id="KW-0677">Repeat</keyword>
<dbReference type="InterPro" id="IPR036869">
    <property type="entry name" value="J_dom_sf"/>
</dbReference>
<dbReference type="HAMAP" id="MF_01152">
    <property type="entry name" value="DnaJ"/>
    <property type="match status" value="1"/>
</dbReference>